<dbReference type="RefSeq" id="WP_156722881.1">
    <property type="nucleotide sequence ID" value="NZ_CACRSX010000015.1"/>
</dbReference>
<dbReference type="EMBL" id="CACRSX010000015">
    <property type="protein sequence ID" value="VYS86961.1"/>
    <property type="molecule type" value="Genomic_DNA"/>
</dbReference>
<reference evidence="1" key="1">
    <citation type="submission" date="2019-11" db="EMBL/GenBank/DDBJ databases">
        <authorList>
            <person name="Feng L."/>
        </authorList>
    </citation>
    <scope>NUCLEOTIDE SEQUENCE</scope>
    <source>
        <strain evidence="1">AhadrusLFYP4</strain>
    </source>
</reference>
<protein>
    <submittedName>
        <fullName evidence="1">Uncharacterized protein</fullName>
    </submittedName>
</protein>
<gene>
    <name evidence="1" type="ORF">AHLFYP4_00716</name>
</gene>
<organism evidence="1">
    <name type="scientific">Anaerostipes hadrus</name>
    <dbReference type="NCBI Taxonomy" id="649756"/>
    <lineage>
        <taxon>Bacteria</taxon>
        <taxon>Bacillati</taxon>
        <taxon>Bacillota</taxon>
        <taxon>Clostridia</taxon>
        <taxon>Lachnospirales</taxon>
        <taxon>Lachnospiraceae</taxon>
        <taxon>Anaerostipes</taxon>
    </lineage>
</organism>
<dbReference type="AlphaFoldDB" id="A0A6N2S405"/>
<accession>A0A6N2S405</accession>
<proteinExistence type="predicted"/>
<name>A0A6N2S405_ANAHA</name>
<evidence type="ECO:0000313" key="1">
    <source>
        <dbReference type="EMBL" id="VYS86961.1"/>
    </source>
</evidence>
<sequence>MKKRIISILIAIICIFNIFSIPVRADSKKKIIKPVVIYMKAAKSYNPDKMKTCFIKKPTYAYAKYYRNLFKKNNKKYLSYEIVEVRLKKKTATVKIKVTQPDYYVAFTHAYYDYLNWYEDYYYMNNKTPLDSLAGNRLNRYVKRSIKKYGLEQKKRTVKFILQKTSRGWKIKKANNRIKDIAAMRNYQAYEEAQFCWENNEDIDECIEIFK</sequence>